<evidence type="ECO:0000313" key="1">
    <source>
        <dbReference type="EMBL" id="GAB0205338.1"/>
    </source>
</evidence>
<dbReference type="Gene3D" id="3.60.10.10">
    <property type="entry name" value="Endonuclease/exonuclease/phosphatase"/>
    <property type="match status" value="1"/>
</dbReference>
<dbReference type="EMBL" id="BAAFJT010000040">
    <property type="protein sequence ID" value="GAB0205338.1"/>
    <property type="molecule type" value="Genomic_DNA"/>
</dbReference>
<dbReference type="Proteomes" id="UP001623348">
    <property type="component" value="Unassembled WGS sequence"/>
</dbReference>
<proteinExistence type="predicted"/>
<gene>
    <name evidence="1" type="ORF">GRJ2_002999400</name>
</gene>
<organism evidence="1 2">
    <name type="scientific">Grus japonensis</name>
    <name type="common">Japanese crane</name>
    <name type="synonym">Red-crowned crane</name>
    <dbReference type="NCBI Taxonomy" id="30415"/>
    <lineage>
        <taxon>Eukaryota</taxon>
        <taxon>Metazoa</taxon>
        <taxon>Chordata</taxon>
        <taxon>Craniata</taxon>
        <taxon>Vertebrata</taxon>
        <taxon>Euteleostomi</taxon>
        <taxon>Archelosauria</taxon>
        <taxon>Archosauria</taxon>
        <taxon>Dinosauria</taxon>
        <taxon>Saurischia</taxon>
        <taxon>Theropoda</taxon>
        <taxon>Coelurosauria</taxon>
        <taxon>Aves</taxon>
        <taxon>Neognathae</taxon>
        <taxon>Neoaves</taxon>
        <taxon>Gruiformes</taxon>
        <taxon>Gruidae</taxon>
        <taxon>Grus</taxon>
    </lineage>
</organism>
<protein>
    <submittedName>
        <fullName evidence="1">Maestro heat-like repeat-containing protein family member 7</fullName>
    </submittedName>
</protein>
<dbReference type="AlphaFoldDB" id="A0ABC9Y5M6"/>
<dbReference type="InterPro" id="IPR036691">
    <property type="entry name" value="Endo/exonu/phosph_ase_sf"/>
</dbReference>
<reference evidence="1 2" key="1">
    <citation type="submission" date="2024-06" db="EMBL/GenBank/DDBJ databases">
        <title>The draft genome of Grus japonensis, version 3.</title>
        <authorList>
            <person name="Nabeshima K."/>
            <person name="Suzuki S."/>
            <person name="Onuma M."/>
        </authorList>
    </citation>
    <scope>NUCLEOTIDE SEQUENCE [LARGE SCALE GENOMIC DNA]</scope>
    <source>
        <strain evidence="1 2">451A</strain>
    </source>
</reference>
<keyword evidence="2" id="KW-1185">Reference proteome</keyword>
<name>A0ABC9Y5M6_GRUJA</name>
<sequence length="164" mass="17851">MNKTRLVRYKPGGGMPMFEGQCASEVLPSAPQCAEYTGAHLKCPCTNVRSTLAISVEVGNRDPRSSKDAKIDDVLETTEVPENSHIGIRASPPKKMSGSIAKLNCVYTNACSMGNKQEELEAIVQLENYDIVAITETWWDDTHNWSATMDGSSERIGKEGEAVG</sequence>
<dbReference type="SUPFAM" id="SSF56219">
    <property type="entry name" value="DNase I-like"/>
    <property type="match status" value="1"/>
</dbReference>
<evidence type="ECO:0000313" key="2">
    <source>
        <dbReference type="Proteomes" id="UP001623348"/>
    </source>
</evidence>
<accession>A0ABC9Y5M6</accession>
<comment type="caution">
    <text evidence="1">The sequence shown here is derived from an EMBL/GenBank/DDBJ whole genome shotgun (WGS) entry which is preliminary data.</text>
</comment>